<evidence type="ECO:0000313" key="1">
    <source>
        <dbReference type="EMBL" id="MBO1264356.1"/>
    </source>
</evidence>
<dbReference type="RefSeq" id="WP_207598872.1">
    <property type="nucleotide sequence ID" value="NZ_JAFNJU010000003.1"/>
</dbReference>
<reference evidence="1" key="1">
    <citation type="submission" date="2021-03" db="EMBL/GenBank/DDBJ databases">
        <title>Proteiniclasticum marinus sp. nov., isolated from tidal flat sediment.</title>
        <authorList>
            <person name="Namirimu T."/>
            <person name="Yang J.-A."/>
            <person name="Yang S.-H."/>
            <person name="Kim Y.-J."/>
            <person name="Kwon K.K."/>
        </authorList>
    </citation>
    <scope>NUCLEOTIDE SEQUENCE</scope>
    <source>
        <strain evidence="1">SCR006</strain>
    </source>
</reference>
<comment type="caution">
    <text evidence="1">The sequence shown here is derived from an EMBL/GenBank/DDBJ whole genome shotgun (WGS) entry which is preliminary data.</text>
</comment>
<gene>
    <name evidence="1" type="ORF">J3A84_04785</name>
</gene>
<accession>A0A939HAA2</accession>
<protein>
    <submittedName>
        <fullName evidence="1">Uncharacterized protein</fullName>
    </submittedName>
</protein>
<proteinExistence type="predicted"/>
<keyword evidence="2" id="KW-1185">Reference proteome</keyword>
<evidence type="ECO:0000313" key="2">
    <source>
        <dbReference type="Proteomes" id="UP000664218"/>
    </source>
</evidence>
<dbReference type="Proteomes" id="UP000664218">
    <property type="component" value="Unassembled WGS sequence"/>
</dbReference>
<organism evidence="1 2">
    <name type="scientific">Proteiniclasticum aestuarii</name>
    <dbReference type="NCBI Taxonomy" id="2817862"/>
    <lineage>
        <taxon>Bacteria</taxon>
        <taxon>Bacillati</taxon>
        <taxon>Bacillota</taxon>
        <taxon>Clostridia</taxon>
        <taxon>Eubacteriales</taxon>
        <taxon>Clostridiaceae</taxon>
        <taxon>Proteiniclasticum</taxon>
    </lineage>
</organism>
<name>A0A939HAA2_9CLOT</name>
<sequence length="48" mass="5700">MSKYWMNIEHKDSTHGEVKIFTTAKEALDYKRKMRGQGCKVEIRRVKA</sequence>
<dbReference type="AlphaFoldDB" id="A0A939HAA2"/>
<dbReference type="EMBL" id="JAFNJU010000003">
    <property type="protein sequence ID" value="MBO1264356.1"/>
    <property type="molecule type" value="Genomic_DNA"/>
</dbReference>